<dbReference type="AlphaFoldDB" id="X1KK59"/>
<evidence type="ECO:0000313" key="1">
    <source>
        <dbReference type="EMBL" id="GAI07088.1"/>
    </source>
</evidence>
<reference evidence="1" key="1">
    <citation type="journal article" date="2014" name="Front. Microbiol.">
        <title>High frequency of phylogenetically diverse reductive dehalogenase-homologous genes in deep subseafloor sedimentary metagenomes.</title>
        <authorList>
            <person name="Kawai M."/>
            <person name="Futagami T."/>
            <person name="Toyoda A."/>
            <person name="Takaki Y."/>
            <person name="Nishi S."/>
            <person name="Hori S."/>
            <person name="Arai W."/>
            <person name="Tsubouchi T."/>
            <person name="Morono Y."/>
            <person name="Uchiyama I."/>
            <person name="Ito T."/>
            <person name="Fujiyama A."/>
            <person name="Inagaki F."/>
            <person name="Takami H."/>
        </authorList>
    </citation>
    <scope>NUCLEOTIDE SEQUENCE</scope>
    <source>
        <strain evidence="1">Expedition CK06-06</strain>
    </source>
</reference>
<evidence type="ECO:0008006" key="2">
    <source>
        <dbReference type="Google" id="ProtNLM"/>
    </source>
</evidence>
<dbReference type="Gene3D" id="3.40.50.1820">
    <property type="entry name" value="alpha/beta hydrolase"/>
    <property type="match status" value="1"/>
</dbReference>
<dbReference type="EMBL" id="BARV01007373">
    <property type="protein sequence ID" value="GAI07088.1"/>
    <property type="molecule type" value="Genomic_DNA"/>
</dbReference>
<proteinExistence type="predicted"/>
<accession>X1KK59</accession>
<sequence>HSQTYDLGEINSARYKIYIPADWNGGLVIYAHGYEEIGEEVEGYSREVDDFMEIFTSHGFAYAESAYKRQGLIIKDGIEDSEVLRSYFELRYGKPDICIITGHSMGGIISLAVIEKYPAEYDGALPLCGWLSPVYSLLKNGLDMLATYDYLFGKNDGEIVTGSDYIDTESIQENLSRKQDLTGLFAEHFSVRMDDIADVIAFNQLVFKESTSWLGGLPEYPSISITIDNSSSLILRTLANSNDLKMISFV</sequence>
<comment type="caution">
    <text evidence="1">The sequence shown here is derived from an EMBL/GenBank/DDBJ whole genome shotgun (WGS) entry which is preliminary data.</text>
</comment>
<dbReference type="InterPro" id="IPR029058">
    <property type="entry name" value="AB_hydrolase_fold"/>
</dbReference>
<name>X1KK59_9ZZZZ</name>
<organism evidence="1">
    <name type="scientific">marine sediment metagenome</name>
    <dbReference type="NCBI Taxonomy" id="412755"/>
    <lineage>
        <taxon>unclassified sequences</taxon>
        <taxon>metagenomes</taxon>
        <taxon>ecological metagenomes</taxon>
    </lineage>
</organism>
<protein>
    <recommendedName>
        <fullName evidence="2">Serine aminopeptidase S33 domain-containing protein</fullName>
    </recommendedName>
</protein>
<dbReference type="SUPFAM" id="SSF53474">
    <property type="entry name" value="alpha/beta-Hydrolases"/>
    <property type="match status" value="1"/>
</dbReference>
<gene>
    <name evidence="1" type="ORF">S06H3_15024</name>
</gene>
<feature type="non-terminal residue" evidence="1">
    <location>
        <position position="1"/>
    </location>
</feature>